<feature type="transmembrane region" description="Helical" evidence="8">
    <location>
        <begin position="312"/>
        <end position="336"/>
    </location>
</feature>
<dbReference type="PANTHER" id="PTHR23502:SF186">
    <property type="entry name" value="MAJOR FACILITATOR SUPERFAMILY (MFS) PROFILE DOMAIN-CONTAINING PROTEIN"/>
    <property type="match status" value="1"/>
</dbReference>
<dbReference type="InterPro" id="IPR036259">
    <property type="entry name" value="MFS_trans_sf"/>
</dbReference>
<accession>A0ABY6TN92</accession>
<evidence type="ECO:0000256" key="7">
    <source>
        <dbReference type="ARBA" id="ARBA00038459"/>
    </source>
</evidence>
<feature type="transmembrane region" description="Helical" evidence="8">
    <location>
        <begin position="416"/>
        <end position="439"/>
    </location>
</feature>
<reference evidence="10 11" key="1">
    <citation type="submission" date="2019-06" db="EMBL/GenBank/DDBJ databases">
        <authorList>
            <person name="Broberg M."/>
        </authorList>
    </citation>
    <scope>NUCLEOTIDE SEQUENCE [LARGE SCALE GENOMIC DNA]</scope>
</reference>
<evidence type="ECO:0000259" key="9">
    <source>
        <dbReference type="PROSITE" id="PS50850"/>
    </source>
</evidence>
<dbReference type="PROSITE" id="PS50850">
    <property type="entry name" value="MFS"/>
    <property type="match status" value="1"/>
</dbReference>
<evidence type="ECO:0000256" key="3">
    <source>
        <dbReference type="ARBA" id="ARBA00022475"/>
    </source>
</evidence>
<keyword evidence="6 8" id="KW-0472">Membrane</keyword>
<dbReference type="PANTHER" id="PTHR23502">
    <property type="entry name" value="MAJOR FACILITATOR SUPERFAMILY"/>
    <property type="match status" value="1"/>
</dbReference>
<feature type="transmembrane region" description="Helical" evidence="8">
    <location>
        <begin position="174"/>
        <end position="197"/>
    </location>
</feature>
<keyword evidence="11" id="KW-1185">Reference proteome</keyword>
<feature type="transmembrane region" description="Helical" evidence="8">
    <location>
        <begin position="204"/>
        <end position="223"/>
    </location>
</feature>
<gene>
    <name evidence="10" type="ORF">CLO192961_LOCUS11861</name>
</gene>
<feature type="domain" description="Major facilitator superfamily (MFS) profile" evidence="9">
    <location>
        <begin position="81"/>
        <end position="527"/>
    </location>
</feature>
<name>A0ABY6TN92_BIOOC</name>
<feature type="transmembrane region" description="Helical" evidence="8">
    <location>
        <begin position="116"/>
        <end position="135"/>
    </location>
</feature>
<feature type="transmembrane region" description="Helical" evidence="8">
    <location>
        <begin position="235"/>
        <end position="256"/>
    </location>
</feature>
<dbReference type="InterPro" id="IPR011701">
    <property type="entry name" value="MFS"/>
</dbReference>
<feature type="transmembrane region" description="Helical" evidence="8">
    <location>
        <begin position="390"/>
        <end position="410"/>
    </location>
</feature>
<evidence type="ECO:0000256" key="2">
    <source>
        <dbReference type="ARBA" id="ARBA00022448"/>
    </source>
</evidence>
<dbReference type="CDD" id="cd17323">
    <property type="entry name" value="MFS_Tpo1_MDR_like"/>
    <property type="match status" value="1"/>
</dbReference>
<organism evidence="10 11">
    <name type="scientific">Bionectria ochroleuca</name>
    <name type="common">Gliocladium roseum</name>
    <dbReference type="NCBI Taxonomy" id="29856"/>
    <lineage>
        <taxon>Eukaryota</taxon>
        <taxon>Fungi</taxon>
        <taxon>Dikarya</taxon>
        <taxon>Ascomycota</taxon>
        <taxon>Pezizomycotina</taxon>
        <taxon>Sordariomycetes</taxon>
        <taxon>Hypocreomycetidae</taxon>
        <taxon>Hypocreales</taxon>
        <taxon>Bionectriaceae</taxon>
        <taxon>Clonostachys</taxon>
    </lineage>
</organism>
<comment type="caution">
    <text evidence="10">The sequence shown here is derived from an EMBL/GenBank/DDBJ whole genome shotgun (WGS) entry which is preliminary data.</text>
</comment>
<evidence type="ECO:0000256" key="6">
    <source>
        <dbReference type="ARBA" id="ARBA00023136"/>
    </source>
</evidence>
<dbReference type="SUPFAM" id="SSF103473">
    <property type="entry name" value="MFS general substrate transporter"/>
    <property type="match status" value="1"/>
</dbReference>
<evidence type="ECO:0000256" key="4">
    <source>
        <dbReference type="ARBA" id="ARBA00022692"/>
    </source>
</evidence>
<keyword evidence="3" id="KW-1003">Cell membrane</keyword>
<dbReference type="Pfam" id="PF07690">
    <property type="entry name" value="MFS_1"/>
    <property type="match status" value="1"/>
</dbReference>
<evidence type="ECO:0000313" key="10">
    <source>
        <dbReference type="EMBL" id="VUC20079.1"/>
    </source>
</evidence>
<keyword evidence="2" id="KW-0813">Transport</keyword>
<keyword evidence="5 8" id="KW-1133">Transmembrane helix</keyword>
<evidence type="ECO:0000256" key="5">
    <source>
        <dbReference type="ARBA" id="ARBA00022989"/>
    </source>
</evidence>
<dbReference type="Gene3D" id="1.20.1250.20">
    <property type="entry name" value="MFS general substrate transporter like domains"/>
    <property type="match status" value="1"/>
</dbReference>
<sequence>MSINHPISSSSSTVAGSDIEATRFNPAEWVEAKLFGSVDQTKTINHNYEGNGTEEAPFIVRFMPDDPQDATTLPRGQKWMITLLQAAATLALTFASSAYSGGIKEIIGSFHVSQEVATLGVSIFVLGFAVGPLIWAPLSELYGRRNIFIITFMVLTVFNVGATCATNIQTLLILRFFASAFGSSILTNAGGVIADMFDQSERGLATSIFAMAPFMGPVIGPIVGGFLGQAEGWRWLHGLFAIFTGVLWILGIFLFPETYAPFTLRRRAAMLSKITGKIYISTLDAGQPPKSVQHQLKTALTRPWILLFKEPIVFYISLYHSIIYGTLYMCFAAFPIVFQIGRGWSPGIGGLAFIGSAVGVLTATLASILDNNRYSRLLVSQKGPVAPEARIPMGLIGSIFIPIGLFWFAWTTFPTIHWVVPIIGTSFFSFGLVSVFLSLTNYLIDSFSTYQDECSCSISLDVVFAASVLAANSVLRSLFGAAFPLFTRQMYDGLGNQWASSIPAFLALACVPCPFLFYKYGDRIRMKCEYASEAARVLEKIRAQHVSTTEDEAVVEAEEIWRARSHVSAC</sequence>
<feature type="transmembrane region" description="Helical" evidence="8">
    <location>
        <begin position="79"/>
        <end position="96"/>
    </location>
</feature>
<protein>
    <recommendedName>
        <fullName evidence="9">Major facilitator superfamily (MFS) profile domain-containing protein</fullName>
    </recommendedName>
</protein>
<evidence type="ECO:0000256" key="1">
    <source>
        <dbReference type="ARBA" id="ARBA00004651"/>
    </source>
</evidence>
<dbReference type="Proteomes" id="UP000766486">
    <property type="component" value="Unassembled WGS sequence"/>
</dbReference>
<proteinExistence type="inferred from homology"/>
<keyword evidence="4 8" id="KW-0812">Transmembrane</keyword>
<feature type="transmembrane region" description="Helical" evidence="8">
    <location>
        <begin position="498"/>
        <end position="518"/>
    </location>
</feature>
<dbReference type="EMBL" id="CABFNS010000064">
    <property type="protein sequence ID" value="VUC20079.1"/>
    <property type="molecule type" value="Genomic_DNA"/>
</dbReference>
<dbReference type="InterPro" id="IPR020846">
    <property type="entry name" value="MFS_dom"/>
</dbReference>
<feature type="transmembrane region" description="Helical" evidence="8">
    <location>
        <begin position="147"/>
        <end position="168"/>
    </location>
</feature>
<comment type="subcellular location">
    <subcellularLocation>
        <location evidence="1">Cell membrane</location>
        <topology evidence="1">Multi-pass membrane protein</topology>
    </subcellularLocation>
</comment>
<evidence type="ECO:0000256" key="8">
    <source>
        <dbReference type="SAM" id="Phobius"/>
    </source>
</evidence>
<feature type="transmembrane region" description="Helical" evidence="8">
    <location>
        <begin position="348"/>
        <end position="369"/>
    </location>
</feature>
<comment type="similarity">
    <text evidence="7">Belongs to the major facilitator superfamily. DHA1 family. Polyamines/proton antiporter (TC 2.A.1.2.16) subfamily.</text>
</comment>
<evidence type="ECO:0000313" key="11">
    <source>
        <dbReference type="Proteomes" id="UP000766486"/>
    </source>
</evidence>